<dbReference type="GO" id="GO:0016853">
    <property type="term" value="F:isomerase activity"/>
    <property type="evidence" value="ECO:0007669"/>
    <property type="project" value="InterPro"/>
</dbReference>
<dbReference type="Proteomes" id="UP000430202">
    <property type="component" value="Unassembled WGS sequence"/>
</dbReference>
<dbReference type="RefSeq" id="WP_159303147.1">
    <property type="nucleotide sequence ID" value="NZ_LR733271.1"/>
</dbReference>
<comment type="cofactor">
    <cofactor evidence="1">
        <name>Ca(2+)</name>
        <dbReference type="ChEBI" id="CHEBI:29108"/>
    </cofactor>
</comment>
<dbReference type="Pfam" id="PF01263">
    <property type="entry name" value="Aldose_epim"/>
    <property type="match status" value="1"/>
</dbReference>
<gene>
    <name evidence="4" type="ORF">MARI151_30616</name>
</gene>
<keyword evidence="5" id="KW-1185">Reference proteome</keyword>
<reference evidence="4 5" key="1">
    <citation type="submission" date="2019-10" db="EMBL/GenBank/DDBJ databases">
        <authorList>
            <person name="Karimi E."/>
        </authorList>
    </citation>
    <scope>NUCLEOTIDE SEQUENCE [LARGE SCALE GENOMIC DNA]</scope>
    <source>
        <strain evidence="4">Maribacter sp. 151</strain>
    </source>
</reference>
<evidence type="ECO:0000256" key="2">
    <source>
        <dbReference type="ARBA" id="ARBA00011245"/>
    </source>
</evidence>
<comment type="subunit">
    <text evidence="2">Monomer.</text>
</comment>
<dbReference type="InterPro" id="IPR008183">
    <property type="entry name" value="Aldose_1/G6P_1-epimerase"/>
</dbReference>
<protein>
    <submittedName>
        <fullName evidence="4">Aldose epimerase</fullName>
    </submittedName>
</protein>
<evidence type="ECO:0000256" key="1">
    <source>
        <dbReference type="ARBA" id="ARBA00001913"/>
    </source>
</evidence>
<dbReference type="CDD" id="cd01081">
    <property type="entry name" value="Aldose_epim"/>
    <property type="match status" value="1"/>
</dbReference>
<evidence type="ECO:0000313" key="4">
    <source>
        <dbReference type="EMBL" id="VXB79589.1"/>
    </source>
</evidence>
<dbReference type="EMBL" id="CABWLR010000003">
    <property type="protein sequence ID" value="VXB79589.1"/>
    <property type="molecule type" value="Genomic_DNA"/>
</dbReference>
<proteinExistence type="predicted"/>
<sequence>MTTLKHKDHEVKIEIGELVGYRVDGHEFMHQKGNPGWRSVDTEMFPLIGPTNEADFKVKTPKGFAVQDQHGLLREMEYELTEHTASKAVFSKKYTANTTVLNSKYPAKSTAEKLSWPYDFEFVKTFKLTGDALEVTFTISGEEGMPFMLGYHPAFMLHSKNAIISTTSQNITIPEVMAVGSRALQVPKIDTITLKDEKSIQITSEGFSHFMLWTEVPNMVCIEPITFYPYAVAQENLAEGFTRLKKEPAVFKVVLKPM</sequence>
<dbReference type="SUPFAM" id="SSF74650">
    <property type="entry name" value="Galactose mutarotase-like"/>
    <property type="match status" value="1"/>
</dbReference>
<dbReference type="GO" id="GO:0030246">
    <property type="term" value="F:carbohydrate binding"/>
    <property type="evidence" value="ECO:0007669"/>
    <property type="project" value="InterPro"/>
</dbReference>
<keyword evidence="3" id="KW-0106">Calcium</keyword>
<dbReference type="AlphaFoldDB" id="A0A653TFV5"/>
<evidence type="ECO:0000256" key="3">
    <source>
        <dbReference type="ARBA" id="ARBA00022837"/>
    </source>
</evidence>
<name>A0A653TFV5_9FLAO</name>
<accession>A0A653TFV5</accession>
<dbReference type="Gene3D" id="2.70.98.10">
    <property type="match status" value="1"/>
</dbReference>
<dbReference type="GO" id="GO:0005975">
    <property type="term" value="P:carbohydrate metabolic process"/>
    <property type="evidence" value="ECO:0007669"/>
    <property type="project" value="InterPro"/>
</dbReference>
<dbReference type="InterPro" id="IPR014718">
    <property type="entry name" value="GH-type_carb-bd"/>
</dbReference>
<organism evidence="4 5">
    <name type="scientific">Maribacter litoralis</name>
    <dbReference type="NCBI Taxonomy" id="2059726"/>
    <lineage>
        <taxon>Bacteria</taxon>
        <taxon>Pseudomonadati</taxon>
        <taxon>Bacteroidota</taxon>
        <taxon>Flavobacteriia</taxon>
        <taxon>Flavobacteriales</taxon>
        <taxon>Flavobacteriaceae</taxon>
        <taxon>Maribacter</taxon>
    </lineage>
</organism>
<dbReference type="InterPro" id="IPR011013">
    <property type="entry name" value="Gal_mutarotase_sf_dom"/>
</dbReference>
<evidence type="ECO:0000313" key="5">
    <source>
        <dbReference type="Proteomes" id="UP000430202"/>
    </source>
</evidence>